<dbReference type="STRING" id="261392.SAMN02745149_01235"/>
<proteinExistence type="predicted"/>
<evidence type="ECO:0000256" key="1">
    <source>
        <dbReference type="SAM" id="MobiDB-lite"/>
    </source>
</evidence>
<dbReference type="EMBL" id="FUWG01000008">
    <property type="protein sequence ID" value="SJZ43526.1"/>
    <property type="molecule type" value="Genomic_DNA"/>
</dbReference>
<dbReference type="Proteomes" id="UP000190423">
    <property type="component" value="Unassembled WGS sequence"/>
</dbReference>
<sequence>MEKKHNRKYRRWNNSNHNNNSRSNKNDASLQGEFDKTQTRKFHFVSHENLEAQAKKEEAIQEIKARQIVCPECGELITDIASAVADKSTGKPVHFECVMNRLNETEKVGQNEKICYIGQGRFGILYFENPRDQRHFTIKKIIEWEERDKKIDWRDEMSGLYSQVE</sequence>
<evidence type="ECO:0000313" key="2">
    <source>
        <dbReference type="EMBL" id="SJZ43526.1"/>
    </source>
</evidence>
<evidence type="ECO:0000313" key="3">
    <source>
        <dbReference type="Proteomes" id="UP000190423"/>
    </source>
</evidence>
<dbReference type="GeneID" id="78316534"/>
<feature type="compositionally biased region" description="Low complexity" evidence="1">
    <location>
        <begin position="12"/>
        <end position="23"/>
    </location>
</feature>
<keyword evidence="3" id="KW-1185">Reference proteome</keyword>
<gene>
    <name evidence="2" type="ORF">SAMN02745149_01235</name>
</gene>
<feature type="region of interest" description="Disordered" evidence="1">
    <location>
        <begin position="1"/>
        <end position="29"/>
    </location>
</feature>
<dbReference type="RefSeq" id="WP_078933145.1">
    <property type="nucleotide sequence ID" value="NZ_FUWG01000008.1"/>
</dbReference>
<reference evidence="2 3" key="1">
    <citation type="submission" date="2017-02" db="EMBL/GenBank/DDBJ databases">
        <authorList>
            <person name="Peterson S.W."/>
        </authorList>
    </citation>
    <scope>NUCLEOTIDE SEQUENCE [LARGE SCALE GENOMIC DNA]</scope>
    <source>
        <strain evidence="2 3">ATCC BAA-908</strain>
    </source>
</reference>
<dbReference type="OrthoDB" id="308128at2"/>
<protein>
    <submittedName>
        <fullName evidence="2">Uncharacterized protein</fullName>
    </submittedName>
</protein>
<feature type="compositionally biased region" description="Basic residues" evidence="1">
    <location>
        <begin position="1"/>
        <end position="11"/>
    </location>
</feature>
<dbReference type="AlphaFoldDB" id="A0A1T4KM96"/>
<organism evidence="2 3">
    <name type="scientific">Treponema porcinum</name>
    <dbReference type="NCBI Taxonomy" id="261392"/>
    <lineage>
        <taxon>Bacteria</taxon>
        <taxon>Pseudomonadati</taxon>
        <taxon>Spirochaetota</taxon>
        <taxon>Spirochaetia</taxon>
        <taxon>Spirochaetales</taxon>
        <taxon>Treponemataceae</taxon>
        <taxon>Treponema</taxon>
    </lineage>
</organism>
<accession>A0A1T4KM96</accession>
<name>A0A1T4KM96_TREPO</name>